<organism evidence="2 3">
    <name type="scientific">Bifidobacterium platyrrhinorum</name>
    <dbReference type="NCBI Taxonomy" id="2661628"/>
    <lineage>
        <taxon>Bacteria</taxon>
        <taxon>Bacillati</taxon>
        <taxon>Actinomycetota</taxon>
        <taxon>Actinomycetes</taxon>
        <taxon>Bifidobacteriales</taxon>
        <taxon>Bifidobacteriaceae</taxon>
        <taxon>Bifidobacterium</taxon>
    </lineage>
</organism>
<dbReference type="Proteomes" id="UP000483293">
    <property type="component" value="Unassembled WGS sequence"/>
</dbReference>
<evidence type="ECO:0000313" key="3">
    <source>
        <dbReference type="Proteomes" id="UP000483293"/>
    </source>
</evidence>
<dbReference type="EMBL" id="WHZV01000001">
    <property type="protein sequence ID" value="NEG54741.1"/>
    <property type="molecule type" value="Genomic_DNA"/>
</dbReference>
<proteinExistence type="predicted"/>
<feature type="compositionally biased region" description="Polar residues" evidence="1">
    <location>
        <begin position="94"/>
        <end position="107"/>
    </location>
</feature>
<keyword evidence="3" id="KW-1185">Reference proteome</keyword>
<name>A0A6L9SUC1_9BIFI</name>
<feature type="compositionally biased region" description="Basic and acidic residues" evidence="1">
    <location>
        <begin position="82"/>
        <end position="93"/>
    </location>
</feature>
<protein>
    <submittedName>
        <fullName evidence="2">Uncharacterized protein</fullName>
    </submittedName>
</protein>
<evidence type="ECO:0000256" key="1">
    <source>
        <dbReference type="SAM" id="MobiDB-lite"/>
    </source>
</evidence>
<gene>
    <name evidence="2" type="ORF">GFD21_02905</name>
</gene>
<reference evidence="2 3" key="1">
    <citation type="submission" date="2019-10" db="EMBL/GenBank/DDBJ databases">
        <title>Bifidobacterium from non-human primates.</title>
        <authorList>
            <person name="Modesto M."/>
        </authorList>
    </citation>
    <scope>NUCLEOTIDE SEQUENCE [LARGE SCALE GENOMIC DNA]</scope>
    <source>
        <strain evidence="2 3">SMA15</strain>
    </source>
</reference>
<accession>A0A6L9SUC1</accession>
<evidence type="ECO:0000313" key="2">
    <source>
        <dbReference type="EMBL" id="NEG54741.1"/>
    </source>
</evidence>
<feature type="region of interest" description="Disordered" evidence="1">
    <location>
        <begin position="80"/>
        <end position="121"/>
    </location>
</feature>
<dbReference type="AlphaFoldDB" id="A0A6L9SUC1"/>
<sequence>MNNAKATELAAEVTRTLHIKVAMTKGMTMTSLARVMHIDRNTVKNRLESGDVSLKTFFVITAEAGCDPLVLIAEAMKTVNRKAVESKPADNRPETNGSKTNRPQPSTRIKKGNHHGSHLSR</sequence>
<comment type="caution">
    <text evidence="2">The sequence shown here is derived from an EMBL/GenBank/DDBJ whole genome shotgun (WGS) entry which is preliminary data.</text>
</comment>
<feature type="compositionally biased region" description="Basic residues" evidence="1">
    <location>
        <begin position="108"/>
        <end position="121"/>
    </location>
</feature>